<evidence type="ECO:0000259" key="3">
    <source>
        <dbReference type="Pfam" id="PF17782"/>
    </source>
</evidence>
<dbReference type="Proteomes" id="UP000184287">
    <property type="component" value="Unassembled WGS sequence"/>
</dbReference>
<dbReference type="Pfam" id="PF02481">
    <property type="entry name" value="DNA_processg_A"/>
    <property type="match status" value="1"/>
</dbReference>
<dbReference type="Gene3D" id="3.40.50.450">
    <property type="match status" value="1"/>
</dbReference>
<dbReference type="SUPFAM" id="SSF102405">
    <property type="entry name" value="MCP/YpsA-like"/>
    <property type="match status" value="1"/>
</dbReference>
<dbReference type="PANTHER" id="PTHR43022">
    <property type="entry name" value="PROTEIN SMF"/>
    <property type="match status" value="1"/>
</dbReference>
<dbReference type="RefSeq" id="WP_073233197.1">
    <property type="nucleotide sequence ID" value="NZ_FQUQ01000004.1"/>
</dbReference>
<feature type="domain" description="DprA winged helix" evidence="3">
    <location>
        <begin position="301"/>
        <end position="358"/>
    </location>
</feature>
<dbReference type="Pfam" id="PF17782">
    <property type="entry name" value="WHD_DprA"/>
    <property type="match status" value="1"/>
</dbReference>
<dbReference type="InterPro" id="IPR003488">
    <property type="entry name" value="DprA"/>
</dbReference>
<dbReference type="NCBIfam" id="TIGR00732">
    <property type="entry name" value="dprA"/>
    <property type="match status" value="1"/>
</dbReference>
<dbReference type="InterPro" id="IPR041614">
    <property type="entry name" value="DprA_WH"/>
</dbReference>
<dbReference type="Gene3D" id="1.10.10.10">
    <property type="entry name" value="Winged helix-like DNA-binding domain superfamily/Winged helix DNA-binding domain"/>
    <property type="match status" value="1"/>
</dbReference>
<organism evidence="4 5">
    <name type="scientific">Pedobacter caeni</name>
    <dbReference type="NCBI Taxonomy" id="288992"/>
    <lineage>
        <taxon>Bacteria</taxon>
        <taxon>Pseudomonadati</taxon>
        <taxon>Bacteroidota</taxon>
        <taxon>Sphingobacteriia</taxon>
        <taxon>Sphingobacteriales</taxon>
        <taxon>Sphingobacteriaceae</taxon>
        <taxon>Pedobacter</taxon>
    </lineage>
</organism>
<dbReference type="InterPro" id="IPR057666">
    <property type="entry name" value="DrpA_SLOG"/>
</dbReference>
<dbReference type="SUPFAM" id="SSF47781">
    <property type="entry name" value="RuvA domain 2-like"/>
    <property type="match status" value="1"/>
</dbReference>
<dbReference type="Pfam" id="PF14520">
    <property type="entry name" value="HHH_5"/>
    <property type="match status" value="1"/>
</dbReference>
<comment type="similarity">
    <text evidence="1">Belongs to the DprA/Smf family.</text>
</comment>
<dbReference type="STRING" id="288992.SAMN04488522_104533"/>
<dbReference type="OrthoDB" id="9785707at2"/>
<gene>
    <name evidence="4" type="ORF">SAMN04488522_104533</name>
</gene>
<dbReference type="AlphaFoldDB" id="A0A1M5H779"/>
<evidence type="ECO:0000259" key="2">
    <source>
        <dbReference type="Pfam" id="PF02481"/>
    </source>
</evidence>
<reference evidence="5" key="1">
    <citation type="submission" date="2016-11" db="EMBL/GenBank/DDBJ databases">
        <authorList>
            <person name="Varghese N."/>
            <person name="Submissions S."/>
        </authorList>
    </citation>
    <scope>NUCLEOTIDE SEQUENCE [LARGE SCALE GENOMIC DNA]</scope>
    <source>
        <strain evidence="5">DSM 16990</strain>
    </source>
</reference>
<dbReference type="InterPro" id="IPR036388">
    <property type="entry name" value="WH-like_DNA-bd_sf"/>
</dbReference>
<evidence type="ECO:0000313" key="5">
    <source>
        <dbReference type="Proteomes" id="UP000184287"/>
    </source>
</evidence>
<name>A0A1M5H779_9SPHI</name>
<dbReference type="InterPro" id="IPR010994">
    <property type="entry name" value="RuvA_2-like"/>
</dbReference>
<proteinExistence type="inferred from homology"/>
<sequence>MSLIYKVALTMIRNVGHITAKNLLAHFLTPEAIFAASKKELMKVPGIGLQTANMILSKEPMTRAKAQLEFIKKYQVQVLFITDEEYPYRLKDCADAPVILYYRGNADLNHPRIISVVGTRKATAYGKLLCKQLAETLAPYQVLIVSGLAYGIDVAAHQESLQNGIPTVGVLAHGLDRMYPQVHSHIAKKMVLNGGLLTEFPSHTNPDKENFPRRNRIIAGISDVTIVVEATSKGGALITADIANSYHRDVYAFPGRVTDLSSEGCNVLIKTNRAGLITHARDLAYYLGWEICEAETVGVNPELPAELPAEEEQILQVLKTSAASIDELSLRLALPKSKLALHLLNLEMKGILIALPGKVYQLNQDISS</sequence>
<evidence type="ECO:0000313" key="4">
    <source>
        <dbReference type="EMBL" id="SHG11765.1"/>
    </source>
</evidence>
<evidence type="ECO:0000256" key="1">
    <source>
        <dbReference type="ARBA" id="ARBA00006525"/>
    </source>
</evidence>
<keyword evidence="5" id="KW-1185">Reference proteome</keyword>
<accession>A0A1M5H779</accession>
<dbReference type="GO" id="GO:0009294">
    <property type="term" value="P:DNA-mediated transformation"/>
    <property type="evidence" value="ECO:0007669"/>
    <property type="project" value="InterPro"/>
</dbReference>
<dbReference type="PANTHER" id="PTHR43022:SF1">
    <property type="entry name" value="PROTEIN SMF"/>
    <property type="match status" value="1"/>
</dbReference>
<protein>
    <submittedName>
        <fullName evidence="4">DNA processing protein</fullName>
    </submittedName>
</protein>
<dbReference type="EMBL" id="FQUQ01000004">
    <property type="protein sequence ID" value="SHG11765.1"/>
    <property type="molecule type" value="Genomic_DNA"/>
</dbReference>
<feature type="domain" description="Smf/DprA SLOG" evidence="2">
    <location>
        <begin position="78"/>
        <end position="285"/>
    </location>
</feature>